<comment type="similarity">
    <text evidence="2">Belongs to the protein kinase superfamily. CMGC Ser/Thr protein kinase family. MAP kinase subfamily.</text>
</comment>
<proteinExistence type="inferred from homology"/>
<evidence type="ECO:0000256" key="5">
    <source>
        <dbReference type="ARBA" id="ARBA00022553"/>
    </source>
</evidence>
<evidence type="ECO:0000259" key="11">
    <source>
        <dbReference type="PROSITE" id="PS50011"/>
    </source>
</evidence>
<dbReference type="STRING" id="2015173.A0A026WTT7"/>
<dbReference type="InterPro" id="IPR003527">
    <property type="entry name" value="MAP_kinase_CS"/>
</dbReference>
<keyword evidence="4" id="KW-0723">Serine/threonine-protein kinase</keyword>
<dbReference type="Gene3D" id="3.30.200.20">
    <property type="entry name" value="Phosphorylase Kinase, domain 1"/>
    <property type="match status" value="1"/>
</dbReference>
<dbReference type="PROSITE" id="PS01351">
    <property type="entry name" value="MAPK"/>
    <property type="match status" value="1"/>
</dbReference>
<dbReference type="EMBL" id="KK107106">
    <property type="protein sequence ID" value="EZA59427.1"/>
    <property type="molecule type" value="Genomic_DNA"/>
</dbReference>
<dbReference type="PANTHER" id="PTHR24055">
    <property type="entry name" value="MITOGEN-ACTIVATED PROTEIN KINASE"/>
    <property type="match status" value="1"/>
</dbReference>
<keyword evidence="9 10" id="KW-0067">ATP-binding</keyword>
<evidence type="ECO:0000313" key="12">
    <source>
        <dbReference type="EMBL" id="EZA59427.1"/>
    </source>
</evidence>
<dbReference type="InterPro" id="IPR050117">
    <property type="entry name" value="MAPK"/>
</dbReference>
<dbReference type="PROSITE" id="PS00107">
    <property type="entry name" value="PROTEIN_KINASE_ATP"/>
    <property type="match status" value="1"/>
</dbReference>
<dbReference type="PROSITE" id="PS50011">
    <property type="entry name" value="PROTEIN_KINASE_DOM"/>
    <property type="match status" value="1"/>
</dbReference>
<reference evidence="12 13" key="1">
    <citation type="journal article" date="2014" name="Curr. Biol.">
        <title>The genome of the clonal raider ant Cerapachys biroi.</title>
        <authorList>
            <person name="Oxley P.R."/>
            <person name="Ji L."/>
            <person name="Fetter-Pruneda I."/>
            <person name="McKenzie S.K."/>
            <person name="Li C."/>
            <person name="Hu H."/>
            <person name="Zhang G."/>
            <person name="Kronauer D.J."/>
        </authorList>
    </citation>
    <scope>NUCLEOTIDE SEQUENCE [LARGE SCALE GENOMIC DNA]</scope>
</reference>
<dbReference type="SMART" id="SM00220">
    <property type="entry name" value="S_TKc"/>
    <property type="match status" value="1"/>
</dbReference>
<evidence type="ECO:0000256" key="4">
    <source>
        <dbReference type="ARBA" id="ARBA00022527"/>
    </source>
</evidence>
<dbReference type="EC" id="2.7.11.24" evidence="3"/>
<dbReference type="GO" id="GO:0006970">
    <property type="term" value="P:response to osmotic stress"/>
    <property type="evidence" value="ECO:0007669"/>
    <property type="project" value="UniProtKB-ARBA"/>
</dbReference>
<evidence type="ECO:0000256" key="8">
    <source>
        <dbReference type="ARBA" id="ARBA00022777"/>
    </source>
</evidence>
<dbReference type="GO" id="GO:0004707">
    <property type="term" value="F:MAP kinase activity"/>
    <property type="evidence" value="ECO:0007669"/>
    <property type="project" value="UniProtKB-EC"/>
</dbReference>
<evidence type="ECO:0000256" key="1">
    <source>
        <dbReference type="ARBA" id="ARBA00001946"/>
    </source>
</evidence>
<evidence type="ECO:0000256" key="3">
    <source>
        <dbReference type="ARBA" id="ARBA00012411"/>
    </source>
</evidence>
<name>A0A026WTT7_OOCBI</name>
<dbReference type="Proteomes" id="UP000053097">
    <property type="component" value="Unassembled WGS sequence"/>
</dbReference>
<keyword evidence="7 10" id="KW-0547">Nucleotide-binding</keyword>
<dbReference type="Gene3D" id="1.10.510.10">
    <property type="entry name" value="Transferase(Phosphotransferase) domain 1"/>
    <property type="match status" value="1"/>
</dbReference>
<accession>A0A026WTT7</accession>
<organism evidence="12 13">
    <name type="scientific">Ooceraea biroi</name>
    <name type="common">Clonal raider ant</name>
    <name type="synonym">Cerapachys biroi</name>
    <dbReference type="NCBI Taxonomy" id="2015173"/>
    <lineage>
        <taxon>Eukaryota</taxon>
        <taxon>Metazoa</taxon>
        <taxon>Ecdysozoa</taxon>
        <taxon>Arthropoda</taxon>
        <taxon>Hexapoda</taxon>
        <taxon>Insecta</taxon>
        <taxon>Pterygota</taxon>
        <taxon>Neoptera</taxon>
        <taxon>Endopterygota</taxon>
        <taxon>Hymenoptera</taxon>
        <taxon>Apocrita</taxon>
        <taxon>Aculeata</taxon>
        <taxon>Formicoidea</taxon>
        <taxon>Formicidae</taxon>
        <taxon>Dorylinae</taxon>
        <taxon>Ooceraea</taxon>
    </lineage>
</organism>
<dbReference type="InterPro" id="IPR008352">
    <property type="entry name" value="MAPK_HOG-like"/>
</dbReference>
<keyword evidence="6" id="KW-0808">Transferase</keyword>
<dbReference type="OMA" id="NRYTDLN"/>
<dbReference type="FunFam" id="1.10.510.10:FF:000563">
    <property type="entry name" value="Mitogen-activated protein kinase"/>
    <property type="match status" value="1"/>
</dbReference>
<keyword evidence="8 12" id="KW-0418">Kinase</keyword>
<dbReference type="GO" id="GO:0005524">
    <property type="term" value="F:ATP binding"/>
    <property type="evidence" value="ECO:0007669"/>
    <property type="project" value="UniProtKB-UniRule"/>
</dbReference>
<dbReference type="PRINTS" id="PR01773">
    <property type="entry name" value="P38MAPKINASE"/>
</dbReference>
<evidence type="ECO:0000313" key="13">
    <source>
        <dbReference type="Proteomes" id="UP000053097"/>
    </source>
</evidence>
<gene>
    <name evidence="12" type="ORF">X777_00463</name>
</gene>
<sequence>MPQFHKIEINRTEWEVPERYQLLTPVGSGAYGQVCSAVDTTTGQKVAIKKLARPFQSAVHAKRTYRELRMLKHMNHENVIGLLDVFHPSSSLEDFQHVYLVTHLMGADLNNIIRTQKLSDDHVQFLVYQILRGLKYIHSAGIIHRDLKPSNIAVNEDCELKILDFGLARPTENEMTGYVATRWYRAPEIMLNWMHYNQTVDIWSVGCIMAELLTGRTLFPGTDLVKGISNQGYIYYLWREMYSGALARADIHQLNLIMEILGTPRDEFMKKISSESARNYIQSLPPLKKKNFKDVFRGANPLAIDLLELMLELDAEKRITAEQALAHPYLAQYADPTDEPISLPYDQSFEDMDLPVEKWKELVYHEAINFVPQQLPTLSSTIDAAS</sequence>
<feature type="binding site" evidence="10">
    <location>
        <position position="50"/>
    </location>
    <ligand>
        <name>ATP</name>
        <dbReference type="ChEBI" id="CHEBI:30616"/>
    </ligand>
</feature>
<dbReference type="AlphaFoldDB" id="A0A026WTT7"/>
<dbReference type="CDD" id="cd07851">
    <property type="entry name" value="STKc_p38"/>
    <property type="match status" value="1"/>
</dbReference>
<evidence type="ECO:0000256" key="2">
    <source>
        <dbReference type="ARBA" id="ARBA00008832"/>
    </source>
</evidence>
<dbReference type="InterPro" id="IPR011009">
    <property type="entry name" value="Kinase-like_dom_sf"/>
</dbReference>
<keyword evidence="5" id="KW-0597">Phosphoprotein</keyword>
<evidence type="ECO:0000256" key="6">
    <source>
        <dbReference type="ARBA" id="ARBA00022679"/>
    </source>
</evidence>
<comment type="cofactor">
    <cofactor evidence="1">
        <name>Mg(2+)</name>
        <dbReference type="ChEBI" id="CHEBI:18420"/>
    </cofactor>
</comment>
<dbReference type="FunFam" id="3.30.200.20:FF:000769">
    <property type="entry name" value="Mitogen-activated protein kinase 14"/>
    <property type="match status" value="1"/>
</dbReference>
<protein>
    <recommendedName>
        <fullName evidence="3">mitogen-activated protein kinase</fullName>
        <ecNumber evidence="3">2.7.11.24</ecNumber>
    </recommendedName>
</protein>
<evidence type="ECO:0000256" key="10">
    <source>
        <dbReference type="PROSITE-ProRule" id="PRU10141"/>
    </source>
</evidence>
<dbReference type="SUPFAM" id="SSF56112">
    <property type="entry name" value="Protein kinase-like (PK-like)"/>
    <property type="match status" value="1"/>
</dbReference>
<dbReference type="OrthoDB" id="192887at2759"/>
<evidence type="ECO:0000256" key="9">
    <source>
        <dbReference type="ARBA" id="ARBA00022840"/>
    </source>
</evidence>
<dbReference type="Pfam" id="PF00069">
    <property type="entry name" value="Pkinase"/>
    <property type="match status" value="1"/>
</dbReference>
<feature type="domain" description="Protein kinase" evidence="11">
    <location>
        <begin position="20"/>
        <end position="330"/>
    </location>
</feature>
<dbReference type="InterPro" id="IPR000719">
    <property type="entry name" value="Prot_kinase_dom"/>
</dbReference>
<dbReference type="InterPro" id="IPR017441">
    <property type="entry name" value="Protein_kinase_ATP_BS"/>
</dbReference>
<evidence type="ECO:0000256" key="7">
    <source>
        <dbReference type="ARBA" id="ARBA00022741"/>
    </source>
</evidence>
<keyword evidence="13" id="KW-1185">Reference proteome</keyword>